<keyword evidence="7" id="KW-0546">Nucleotide metabolism</keyword>
<dbReference type="InterPro" id="IPR048445">
    <property type="entry name" value="DncV-like_NTFase"/>
</dbReference>
<dbReference type="InterPro" id="IPR006116">
    <property type="entry name" value="NT_2-5OAS_ClassI-CCAase"/>
</dbReference>
<evidence type="ECO:0000256" key="1">
    <source>
        <dbReference type="ARBA" id="ARBA00022679"/>
    </source>
</evidence>
<evidence type="ECO:0000256" key="6">
    <source>
        <dbReference type="ARBA" id="ARBA00022842"/>
    </source>
</evidence>
<evidence type="ECO:0000256" key="10">
    <source>
        <dbReference type="ARBA" id="ARBA00048304"/>
    </source>
</evidence>
<name>A0ABW9W5L4_9BURK</name>
<keyword evidence="13" id="KW-1185">Reference proteome</keyword>
<evidence type="ECO:0000313" key="12">
    <source>
        <dbReference type="EMBL" id="MYN29206.1"/>
    </source>
</evidence>
<evidence type="ECO:0000256" key="4">
    <source>
        <dbReference type="ARBA" id="ARBA00022741"/>
    </source>
</evidence>
<reference evidence="12 13" key="1">
    <citation type="submission" date="2019-12" db="EMBL/GenBank/DDBJ databases">
        <title>Novel species isolated from a subtropical stream in China.</title>
        <authorList>
            <person name="Lu H."/>
        </authorList>
    </citation>
    <scope>NUCLEOTIDE SEQUENCE [LARGE SCALE GENOMIC DNA]</scope>
    <source>
        <strain evidence="12 13">CY42W</strain>
    </source>
</reference>
<protein>
    <recommendedName>
        <fullName evidence="9">Cyclic GMP-AMP synthase</fullName>
    </recommendedName>
</protein>
<gene>
    <name evidence="12" type="ORF">GTP69_22640</name>
</gene>
<dbReference type="Pfam" id="PF21654">
    <property type="entry name" value="DncV-like_NTFase"/>
    <property type="match status" value="1"/>
</dbReference>
<dbReference type="CDD" id="cd05400">
    <property type="entry name" value="NT_2-5OAS_ClassI-CCAase"/>
    <property type="match status" value="1"/>
</dbReference>
<keyword evidence="8" id="KW-0051">Antiviral defense</keyword>
<evidence type="ECO:0000256" key="9">
    <source>
        <dbReference type="ARBA" id="ARBA00044145"/>
    </source>
</evidence>
<organism evidence="12 13">
    <name type="scientific">Duganella levis</name>
    <dbReference type="NCBI Taxonomy" id="2692169"/>
    <lineage>
        <taxon>Bacteria</taxon>
        <taxon>Pseudomonadati</taxon>
        <taxon>Pseudomonadota</taxon>
        <taxon>Betaproteobacteria</taxon>
        <taxon>Burkholderiales</taxon>
        <taxon>Oxalobacteraceae</taxon>
        <taxon>Telluria group</taxon>
        <taxon>Duganella</taxon>
    </lineage>
</organism>
<evidence type="ECO:0000256" key="3">
    <source>
        <dbReference type="ARBA" id="ARBA00022723"/>
    </source>
</evidence>
<comment type="caution">
    <text evidence="12">The sequence shown here is derived from an EMBL/GenBank/DDBJ whole genome shotgun (WGS) entry which is preliminary data.</text>
</comment>
<keyword evidence="5" id="KW-0067">ATP-binding</keyword>
<evidence type="ECO:0000256" key="5">
    <source>
        <dbReference type="ARBA" id="ARBA00022840"/>
    </source>
</evidence>
<evidence type="ECO:0000256" key="2">
    <source>
        <dbReference type="ARBA" id="ARBA00022695"/>
    </source>
</evidence>
<keyword evidence="6" id="KW-0460">Magnesium</keyword>
<dbReference type="EMBL" id="WWCT01000021">
    <property type="protein sequence ID" value="MYN29206.1"/>
    <property type="molecule type" value="Genomic_DNA"/>
</dbReference>
<evidence type="ECO:0000313" key="13">
    <source>
        <dbReference type="Proteomes" id="UP000642144"/>
    </source>
</evidence>
<proteinExistence type="predicted"/>
<accession>A0ABW9W5L4</accession>
<dbReference type="Proteomes" id="UP000642144">
    <property type="component" value="Unassembled WGS sequence"/>
</dbReference>
<evidence type="ECO:0000256" key="8">
    <source>
        <dbReference type="ARBA" id="ARBA00023118"/>
    </source>
</evidence>
<keyword evidence="2" id="KW-0548">Nucleotidyltransferase</keyword>
<dbReference type="RefSeq" id="WP_161056981.1">
    <property type="nucleotide sequence ID" value="NZ_WWCT01000021.1"/>
</dbReference>
<keyword evidence="3" id="KW-0479">Metal-binding</keyword>
<sequence>MPAVQKNFEDFHFKIKLDEDDEKATLREKRDTLLRALEKNLADDVPEFANFHQGSYSMHTGVIPLDGNFDIDVGLIFDCKRDKYPDPVVLKKKIRDALDTHGRSVNIRRPCVTVNYMRGDEIAYHVDLAVYTKRDDGFLDLAKGKENSASDKRVWEPSDPKKLTELICTAFSDKDELAQYRRCIRYLKRWRQVQFLSGAPLSIALTVAAQQWFQPYFEMSGKAGDLQAMLNWVNAILTQFHWASANGSTYQRLAVTLPVVPYSDLMGWMSEGQMSTVKAKFEVLRDALEEALDEDLPEDACKVLNKQFGAEFVVPEKAATARAVVPPVISTGNSA</sequence>
<evidence type="ECO:0000259" key="11">
    <source>
        <dbReference type="Pfam" id="PF21654"/>
    </source>
</evidence>
<keyword evidence="1" id="KW-0808">Transferase</keyword>
<comment type="catalytic activity">
    <reaction evidence="10">
        <text>GTP + ATP = 3',3'-cGAMP + 2 diphosphate</text>
        <dbReference type="Rhea" id="RHEA:35647"/>
        <dbReference type="ChEBI" id="CHEBI:30616"/>
        <dbReference type="ChEBI" id="CHEBI:33019"/>
        <dbReference type="ChEBI" id="CHEBI:37565"/>
        <dbReference type="ChEBI" id="CHEBI:71501"/>
    </reaction>
    <physiologicalReaction direction="left-to-right" evidence="10">
        <dbReference type="Rhea" id="RHEA:35648"/>
    </physiologicalReaction>
</comment>
<evidence type="ECO:0000256" key="7">
    <source>
        <dbReference type="ARBA" id="ARBA00023080"/>
    </source>
</evidence>
<keyword evidence="4" id="KW-0547">Nucleotide-binding</keyword>
<feature type="domain" description="Cyclic GMP-AMP synthase DncV-like nucleotidyltransferase" evidence="11">
    <location>
        <begin position="51"/>
        <end position="131"/>
    </location>
</feature>